<organism evidence="2 3">
    <name type="scientific">Leucosporidium creatinivorum</name>
    <dbReference type="NCBI Taxonomy" id="106004"/>
    <lineage>
        <taxon>Eukaryota</taxon>
        <taxon>Fungi</taxon>
        <taxon>Dikarya</taxon>
        <taxon>Basidiomycota</taxon>
        <taxon>Pucciniomycotina</taxon>
        <taxon>Microbotryomycetes</taxon>
        <taxon>Leucosporidiales</taxon>
        <taxon>Leucosporidium</taxon>
    </lineage>
</organism>
<feature type="compositionally biased region" description="Low complexity" evidence="1">
    <location>
        <begin position="139"/>
        <end position="155"/>
    </location>
</feature>
<feature type="compositionally biased region" description="Pro residues" evidence="1">
    <location>
        <begin position="116"/>
        <end position="125"/>
    </location>
</feature>
<dbReference type="STRING" id="106004.A0A1Y2DUA8"/>
<feature type="compositionally biased region" description="Basic and acidic residues" evidence="1">
    <location>
        <begin position="78"/>
        <end position="89"/>
    </location>
</feature>
<protein>
    <submittedName>
        <fullName evidence="2">Uncharacterized protein</fullName>
    </submittedName>
</protein>
<dbReference type="PRINTS" id="PR01217">
    <property type="entry name" value="PRICHEXTENSN"/>
</dbReference>
<reference evidence="2 3" key="1">
    <citation type="submission" date="2016-07" db="EMBL/GenBank/DDBJ databases">
        <title>Pervasive Adenine N6-methylation of Active Genes in Fungi.</title>
        <authorList>
            <consortium name="DOE Joint Genome Institute"/>
            <person name="Mondo S.J."/>
            <person name="Dannebaum R.O."/>
            <person name="Kuo R.C."/>
            <person name="Labutti K."/>
            <person name="Haridas S."/>
            <person name="Kuo A."/>
            <person name="Salamov A."/>
            <person name="Ahrendt S.R."/>
            <person name="Lipzen A."/>
            <person name="Sullivan W."/>
            <person name="Andreopoulos W.B."/>
            <person name="Clum A."/>
            <person name="Lindquist E."/>
            <person name="Daum C."/>
            <person name="Ramamoorthy G.K."/>
            <person name="Gryganskyi A."/>
            <person name="Culley D."/>
            <person name="Magnuson J.K."/>
            <person name="James T.Y."/>
            <person name="O'Malley M.A."/>
            <person name="Stajich J.E."/>
            <person name="Spatafora J.W."/>
            <person name="Visel A."/>
            <person name="Grigoriev I.V."/>
        </authorList>
    </citation>
    <scope>NUCLEOTIDE SEQUENCE [LARGE SCALE GENOMIC DNA]</scope>
    <source>
        <strain evidence="2 3">62-1032</strain>
    </source>
</reference>
<feature type="compositionally biased region" description="Basic and acidic residues" evidence="1">
    <location>
        <begin position="234"/>
        <end position="252"/>
    </location>
</feature>
<feature type="region of interest" description="Disordered" evidence="1">
    <location>
        <begin position="1"/>
        <end position="296"/>
    </location>
</feature>
<comment type="caution">
    <text evidence="2">The sequence shown here is derived from an EMBL/GenBank/DDBJ whole genome shotgun (WGS) entry which is preliminary data.</text>
</comment>
<evidence type="ECO:0000256" key="1">
    <source>
        <dbReference type="SAM" id="MobiDB-lite"/>
    </source>
</evidence>
<name>A0A1Y2DUA8_9BASI</name>
<gene>
    <name evidence="2" type="ORF">BCR35DRAFT_308879</name>
</gene>
<feature type="compositionally biased region" description="Pro residues" evidence="1">
    <location>
        <begin position="1"/>
        <end position="16"/>
    </location>
</feature>
<sequence length="331" mass="35521">MPSPPSPPSLNPPPSPSHRSRIPKRVPSLSLQPQPSSPRLPPSSTATHKPSTSPTKGAAQRHASMPVRTNGGPGAGLETREREREDSERGLPLQLQHQRQAHPTPPPPHHPHPRPHPAAPTPTPRTPSTLAHPPAIRFPSSPLPSSSSSPSRHPPAAVAHCSSPAPTSHPSATPSPRRCPHPRPKMERPSSTTYTSFPLPPPRTPGDLEEQEGERSSIVWGRLWFSGNRRKSHLGSEGRGEGEGGREGRDLESSLSEGSGKGGQVSGLGERARLLGVREELAPRPRGEGAPRQEGLPKVSRQCLVAEVRCYGKVRSLRLPFCCRFASLVAC</sequence>
<dbReference type="Proteomes" id="UP000193467">
    <property type="component" value="Unassembled WGS sequence"/>
</dbReference>
<evidence type="ECO:0000313" key="3">
    <source>
        <dbReference type="Proteomes" id="UP000193467"/>
    </source>
</evidence>
<feature type="compositionally biased region" description="Basic and acidic residues" evidence="1">
    <location>
        <begin position="270"/>
        <end position="291"/>
    </location>
</feature>
<keyword evidence="3" id="KW-1185">Reference proteome</keyword>
<dbReference type="OrthoDB" id="2596020at2759"/>
<evidence type="ECO:0000313" key="2">
    <source>
        <dbReference type="EMBL" id="ORY62848.1"/>
    </source>
</evidence>
<proteinExistence type="predicted"/>
<dbReference type="EMBL" id="MCGR01000069">
    <property type="protein sequence ID" value="ORY62848.1"/>
    <property type="molecule type" value="Genomic_DNA"/>
</dbReference>
<accession>A0A1Y2DUA8</accession>
<dbReference type="AlphaFoldDB" id="A0A1Y2DUA8"/>
<dbReference type="InParanoid" id="A0A1Y2DUA8"/>
<feature type="compositionally biased region" description="Low complexity" evidence="1">
    <location>
        <begin position="162"/>
        <end position="176"/>
    </location>
</feature>
<feature type="compositionally biased region" description="Polar residues" evidence="1">
    <location>
        <begin position="45"/>
        <end position="55"/>
    </location>
</feature>